<keyword evidence="2" id="KW-0732">Signal</keyword>
<accession>A0ABN0X9N4</accession>
<dbReference type="EMBL" id="BAAAEI010000012">
    <property type="protein sequence ID" value="GAA0358787.1"/>
    <property type="molecule type" value="Genomic_DNA"/>
</dbReference>
<dbReference type="InterPro" id="IPR020008">
    <property type="entry name" value="GlyGly_CTERM"/>
</dbReference>
<protein>
    <recommendedName>
        <fullName evidence="5">GlyGly-CTERM sorting domain-containing protein</fullName>
    </recommendedName>
</protein>
<feature type="region of interest" description="Disordered" evidence="1">
    <location>
        <begin position="33"/>
        <end position="62"/>
    </location>
</feature>
<proteinExistence type="predicted"/>
<gene>
    <name evidence="3" type="ORF">GCM10009092_23740</name>
</gene>
<feature type="chain" id="PRO_5047437371" description="GlyGly-CTERM sorting domain-containing protein" evidence="2">
    <location>
        <begin position="19"/>
        <end position="223"/>
    </location>
</feature>
<evidence type="ECO:0000313" key="4">
    <source>
        <dbReference type="Proteomes" id="UP001501757"/>
    </source>
</evidence>
<feature type="signal peptide" evidence="2">
    <location>
        <begin position="1"/>
        <end position="18"/>
    </location>
</feature>
<dbReference type="NCBIfam" id="TIGR03501">
    <property type="entry name" value="GlyGly_CTERM"/>
    <property type="match status" value="1"/>
</dbReference>
<evidence type="ECO:0000313" key="3">
    <source>
        <dbReference type="EMBL" id="GAA0358787.1"/>
    </source>
</evidence>
<reference evidence="3 4" key="1">
    <citation type="journal article" date="2019" name="Int. J. Syst. Evol. Microbiol.">
        <title>The Global Catalogue of Microorganisms (GCM) 10K type strain sequencing project: providing services to taxonomists for standard genome sequencing and annotation.</title>
        <authorList>
            <consortium name="The Broad Institute Genomics Platform"/>
            <consortium name="The Broad Institute Genome Sequencing Center for Infectious Disease"/>
            <person name="Wu L."/>
            <person name="Ma J."/>
        </authorList>
    </citation>
    <scope>NUCLEOTIDE SEQUENCE [LARGE SCALE GENOMIC DNA]</scope>
    <source>
        <strain evidence="3 4">JCM 13378</strain>
    </source>
</reference>
<evidence type="ECO:0008006" key="5">
    <source>
        <dbReference type="Google" id="ProtNLM"/>
    </source>
</evidence>
<dbReference type="Proteomes" id="UP001501757">
    <property type="component" value="Unassembled WGS sequence"/>
</dbReference>
<evidence type="ECO:0000256" key="1">
    <source>
        <dbReference type="SAM" id="MobiDB-lite"/>
    </source>
</evidence>
<dbReference type="RefSeq" id="WP_343845119.1">
    <property type="nucleotide sequence ID" value="NZ_BAAAEI010000012.1"/>
</dbReference>
<evidence type="ECO:0000256" key="2">
    <source>
        <dbReference type="SAM" id="SignalP"/>
    </source>
</evidence>
<dbReference type="NCBIfam" id="NF038116">
    <property type="entry name" value="Sden1266_dom"/>
    <property type="match status" value="1"/>
</dbReference>
<comment type="caution">
    <text evidence="3">The sequence shown here is derived from an EMBL/GenBank/DDBJ whole genome shotgun (WGS) entry which is preliminary data.</text>
</comment>
<organism evidence="3 4">
    <name type="scientific">Bowmanella denitrificans</name>
    <dbReference type="NCBI Taxonomy" id="366582"/>
    <lineage>
        <taxon>Bacteria</taxon>
        <taxon>Pseudomonadati</taxon>
        <taxon>Pseudomonadota</taxon>
        <taxon>Gammaproteobacteria</taxon>
        <taxon>Alteromonadales</taxon>
        <taxon>Alteromonadaceae</taxon>
        <taxon>Bowmanella</taxon>
    </lineage>
</organism>
<keyword evidence="4" id="KW-1185">Reference proteome</keyword>
<sequence length="223" mass="25574">MRTVLCIFCLLFGVNLQAAEAWKASSEERQLNEKRAMRSTSSLHSSEKDSLPAKQLSKRPQTTDSGDFWIYDAWIELNRDTDRDGFYSGFTLFIDVDSHFAQAPVYARLYLGKNDSFREYHSTSDFFVNGQSSDDFFEVSTELLEGFADNDYEILIELYDADRNELVAVYDSFDDEDLLYLPLESRDYEYNQVVVVRETSGGSTGLLSLIPLALLCCYRLKRG</sequence>
<name>A0ABN0X9N4_9ALTE</name>